<keyword evidence="3" id="KW-1185">Reference proteome</keyword>
<evidence type="ECO:0000256" key="1">
    <source>
        <dbReference type="SAM" id="MobiDB-lite"/>
    </source>
</evidence>
<protein>
    <submittedName>
        <fullName evidence="2">Uncharacterized protein</fullName>
    </submittedName>
</protein>
<reference evidence="2 3" key="1">
    <citation type="journal article" date="2021" name="BMC Genomics">
        <title>Datura genome reveals duplications of psychoactive alkaloid biosynthetic genes and high mutation rate following tissue culture.</title>
        <authorList>
            <person name="Rajewski A."/>
            <person name="Carter-House D."/>
            <person name="Stajich J."/>
            <person name="Litt A."/>
        </authorList>
    </citation>
    <scope>NUCLEOTIDE SEQUENCE [LARGE SCALE GENOMIC DNA]</scope>
    <source>
        <strain evidence="2">AR-01</strain>
    </source>
</reference>
<feature type="region of interest" description="Disordered" evidence="1">
    <location>
        <begin position="45"/>
        <end position="75"/>
    </location>
</feature>
<comment type="caution">
    <text evidence="2">The sequence shown here is derived from an EMBL/GenBank/DDBJ whole genome shotgun (WGS) entry which is preliminary data.</text>
</comment>
<evidence type="ECO:0000313" key="3">
    <source>
        <dbReference type="Proteomes" id="UP000823775"/>
    </source>
</evidence>
<accession>A0ABS8S4X0</accession>
<evidence type="ECO:0000313" key="2">
    <source>
        <dbReference type="EMBL" id="MCD7454171.1"/>
    </source>
</evidence>
<gene>
    <name evidence="2" type="ORF">HAX54_023758</name>
</gene>
<organism evidence="2 3">
    <name type="scientific">Datura stramonium</name>
    <name type="common">Jimsonweed</name>
    <name type="synonym">Common thornapple</name>
    <dbReference type="NCBI Taxonomy" id="4076"/>
    <lineage>
        <taxon>Eukaryota</taxon>
        <taxon>Viridiplantae</taxon>
        <taxon>Streptophyta</taxon>
        <taxon>Embryophyta</taxon>
        <taxon>Tracheophyta</taxon>
        <taxon>Spermatophyta</taxon>
        <taxon>Magnoliopsida</taxon>
        <taxon>eudicotyledons</taxon>
        <taxon>Gunneridae</taxon>
        <taxon>Pentapetalae</taxon>
        <taxon>asterids</taxon>
        <taxon>lamiids</taxon>
        <taxon>Solanales</taxon>
        <taxon>Solanaceae</taxon>
        <taxon>Solanoideae</taxon>
        <taxon>Datureae</taxon>
        <taxon>Datura</taxon>
    </lineage>
</organism>
<dbReference type="Proteomes" id="UP000823775">
    <property type="component" value="Unassembled WGS sequence"/>
</dbReference>
<proteinExistence type="predicted"/>
<feature type="non-terminal residue" evidence="2">
    <location>
        <position position="75"/>
    </location>
</feature>
<dbReference type="EMBL" id="JACEIK010000289">
    <property type="protein sequence ID" value="MCD7454171.1"/>
    <property type="molecule type" value="Genomic_DNA"/>
</dbReference>
<name>A0ABS8S4X0_DATST</name>
<sequence>MDAELEAALKVLRRATTTQFNQQTDAPRNPTKETIATRVQNVTKKCPPEFHSPKANGKFKGKEKGSKRAMTGDLG</sequence>